<evidence type="ECO:0000313" key="2">
    <source>
        <dbReference type="EMBL" id="RHZ02377.1"/>
    </source>
</evidence>
<protein>
    <submittedName>
        <fullName evidence="2">Uncharacterized protein</fullName>
    </submittedName>
</protein>
<sequence length="655" mass="72323">GRELSSSDKVTIIQHLQAFIKKGKLPRGAYKQAAEQLNMNPRTVGRVWRTFCSRGTTVSNKARKVGPKPMYSTDRVQQLVQAVPADQRSTFSDMAAATGLTLGTMSRHLKKGVLQRCLTRKMIRTENDVICNTLEGFDRLNYEKLENVFLSFQAVMRLVLEHSGDNHFALPHLKKAALRRAGLLMSNRKYKDMRRLLEQHWSDLTHKYPSILGPAPTALAKPVHGSATATATTRSSALTLPAFRDGATATDKRPPYPGEPKAKTPWRICVATVCPQASTRRTPVRSFPGRSTRTRCVKTLCFCQDRLPSHLANYPQVVAVDALKAAVANATTKATGMVEEPGHPSSTPFAKATHPATHQATLPAAVEATPAWDKAVIPATPVSTTAIIATINTTVAHFVGRPPAITVPQATGTATPAGTFAKTAGIFCDDSGANQDDRRYRSRSHSMYDVWRHRSRSRSAQPADQGYAQPASNLQRSQSRRPSRSSTRYTVYHIPDLRFNLFSVGRALHLDRHKIVSIAPQEWTLAIYDGKFTTTYDEDTALYAIATQFSPRIDDPTSTVLVTQSSAQGTMQRHHLLGHPSHDKLRKLRRHSTVFEFPIAPQAITAHASYGICLRLKSKVLPLLRNKLPKSSRPLERVHSDVWGPINIPSISGGR</sequence>
<dbReference type="VEuPathDB" id="FungiDB:H257_18612"/>
<evidence type="ECO:0000313" key="3">
    <source>
        <dbReference type="Proteomes" id="UP000285712"/>
    </source>
</evidence>
<name>A0A418DYU0_APHAT</name>
<dbReference type="VEuPathDB" id="FungiDB:H257_15008"/>
<dbReference type="AlphaFoldDB" id="A0A418DYU0"/>
<reference evidence="2 3" key="1">
    <citation type="submission" date="2018-08" db="EMBL/GenBank/DDBJ databases">
        <title>Aphanomyces genome sequencing and annotation.</title>
        <authorList>
            <person name="Minardi D."/>
            <person name="Oidtmann B."/>
            <person name="Van Der Giezen M."/>
            <person name="Studholme D.J."/>
        </authorList>
    </citation>
    <scope>NUCLEOTIDE SEQUENCE [LARGE SCALE GENOMIC DNA]</scope>
    <source>
        <strain evidence="2 3">Sv</strain>
    </source>
</reference>
<feature type="region of interest" description="Disordered" evidence="1">
    <location>
        <begin position="451"/>
        <end position="487"/>
    </location>
</feature>
<dbReference type="PANTHER" id="PTHR47169">
    <property type="entry name" value="OS01G0541250 PROTEIN"/>
    <property type="match status" value="1"/>
</dbReference>
<dbReference type="EMBL" id="QUTG01000337">
    <property type="protein sequence ID" value="RHZ02377.1"/>
    <property type="molecule type" value="Genomic_DNA"/>
</dbReference>
<gene>
    <name evidence="2" type="ORF">DYB35_013242</name>
</gene>
<proteinExistence type="predicted"/>
<comment type="caution">
    <text evidence="2">The sequence shown here is derived from an EMBL/GenBank/DDBJ whole genome shotgun (WGS) entry which is preliminary data.</text>
</comment>
<accession>A0A418DYU0</accession>
<dbReference type="PANTHER" id="PTHR47169:SF2">
    <property type="entry name" value="OS01G0541250 PROTEIN"/>
    <property type="match status" value="1"/>
</dbReference>
<feature type="region of interest" description="Disordered" evidence="1">
    <location>
        <begin position="241"/>
        <end position="263"/>
    </location>
</feature>
<feature type="non-terminal residue" evidence="2">
    <location>
        <position position="1"/>
    </location>
</feature>
<evidence type="ECO:0000256" key="1">
    <source>
        <dbReference type="SAM" id="MobiDB-lite"/>
    </source>
</evidence>
<dbReference type="VEuPathDB" id="FungiDB:H257_14845"/>
<organism evidence="2 3">
    <name type="scientific">Aphanomyces astaci</name>
    <name type="common">Crayfish plague agent</name>
    <dbReference type="NCBI Taxonomy" id="112090"/>
    <lineage>
        <taxon>Eukaryota</taxon>
        <taxon>Sar</taxon>
        <taxon>Stramenopiles</taxon>
        <taxon>Oomycota</taxon>
        <taxon>Saprolegniomycetes</taxon>
        <taxon>Saprolegniales</taxon>
        <taxon>Verrucalvaceae</taxon>
        <taxon>Aphanomyces</taxon>
    </lineage>
</organism>
<dbReference type="Proteomes" id="UP000285712">
    <property type="component" value="Unassembled WGS sequence"/>
</dbReference>